<dbReference type="InterPro" id="IPR013783">
    <property type="entry name" value="Ig-like_fold"/>
</dbReference>
<dbReference type="Pfam" id="PF20434">
    <property type="entry name" value="BD-FAE"/>
    <property type="match status" value="1"/>
</dbReference>
<sequence length="505" mass="52273">MSQLYARLFVIFAVFCFTTGAVAQLPDCDAQRYSTDIFPTVTVTTSVTYGQNVTAGGVTKTLLADVYQPAGDVSTRRPLIILAFGGSFLGGQRTDMDSYARKFARKGYVVATIDYRLYDGSLFAYINQSVFMDEVVKAVSDMKAAVRFFRKDASTVNTYGIEPNYIIIGGYSAGAITALHAGYVDAAEIPAYLAPVFAANGGINGNTDHPVSSAAGYSSDVQGVWSLSGAIDAQNYIDACDPPLFMTHGDQDAVVPYGAGFLTSPPQILVVVNITPVFGSSVLATQATAAGVPNQLYTVAGGDHNAIYANAAVLAQIDQEGSLFLKQNVVCSSNNCVNVSPANSQTVCEGSTVALSASVTCGTSPAYTWSGPNAFTSTSANPTIPNATTAASGSYTVIVSDAGKCSGTAVVEVLVSPKPQLTLLPGSVSLTGCNCNTSTVVARATPTGTLINWTRTPGGAPTPDSGTGTNEVTITQSLPSGNFTYQFTATLNGCQTAGSIPVLVP</sequence>
<dbReference type="OrthoDB" id="9777975at2"/>
<dbReference type="Gene3D" id="2.60.40.10">
    <property type="entry name" value="Immunoglobulins"/>
    <property type="match status" value="1"/>
</dbReference>
<evidence type="ECO:0000313" key="5">
    <source>
        <dbReference type="Proteomes" id="UP000253383"/>
    </source>
</evidence>
<dbReference type="Proteomes" id="UP000253383">
    <property type="component" value="Unassembled WGS sequence"/>
</dbReference>
<evidence type="ECO:0000313" key="4">
    <source>
        <dbReference type="EMBL" id="RCR66885.1"/>
    </source>
</evidence>
<dbReference type="InterPro" id="IPR049492">
    <property type="entry name" value="BD-FAE-like_dom"/>
</dbReference>
<dbReference type="PANTHER" id="PTHR48081">
    <property type="entry name" value="AB HYDROLASE SUPERFAMILY PROTEIN C4A8.06C"/>
    <property type="match status" value="1"/>
</dbReference>
<name>A0A368JHX7_9BACT</name>
<dbReference type="InterPro" id="IPR050300">
    <property type="entry name" value="GDXG_lipolytic_enzyme"/>
</dbReference>
<dbReference type="EMBL" id="QOWE01000023">
    <property type="protein sequence ID" value="RCR66885.1"/>
    <property type="molecule type" value="Genomic_DNA"/>
</dbReference>
<dbReference type="RefSeq" id="WP_114408632.1">
    <property type="nucleotide sequence ID" value="NZ_QOWE01000023.1"/>
</dbReference>
<feature type="chain" id="PRO_5016671831" description="BD-FAE-like domain-containing protein" evidence="2">
    <location>
        <begin position="24"/>
        <end position="505"/>
    </location>
</feature>
<evidence type="ECO:0000256" key="1">
    <source>
        <dbReference type="ARBA" id="ARBA00022801"/>
    </source>
</evidence>
<dbReference type="InterPro" id="IPR036179">
    <property type="entry name" value="Ig-like_dom_sf"/>
</dbReference>
<dbReference type="AlphaFoldDB" id="A0A368JHX7"/>
<protein>
    <recommendedName>
        <fullName evidence="3">BD-FAE-like domain-containing protein</fullName>
    </recommendedName>
</protein>
<organism evidence="4 5">
    <name type="scientific">Larkinella punicea</name>
    <dbReference type="NCBI Taxonomy" id="2315727"/>
    <lineage>
        <taxon>Bacteria</taxon>
        <taxon>Pseudomonadati</taxon>
        <taxon>Bacteroidota</taxon>
        <taxon>Cytophagia</taxon>
        <taxon>Cytophagales</taxon>
        <taxon>Spirosomataceae</taxon>
        <taxon>Larkinella</taxon>
    </lineage>
</organism>
<dbReference type="InterPro" id="IPR029058">
    <property type="entry name" value="AB_hydrolase_fold"/>
</dbReference>
<keyword evidence="2" id="KW-0732">Signal</keyword>
<accession>A0A368JHX7</accession>
<dbReference type="SUPFAM" id="SSF48726">
    <property type="entry name" value="Immunoglobulin"/>
    <property type="match status" value="1"/>
</dbReference>
<reference evidence="4 5" key="1">
    <citation type="submission" date="2018-07" db="EMBL/GenBank/DDBJ databases">
        <title>Genome analysis of Larkinella rosea.</title>
        <authorList>
            <person name="Zhou Z."/>
            <person name="Wang G."/>
        </authorList>
    </citation>
    <scope>NUCLEOTIDE SEQUENCE [LARGE SCALE GENOMIC DNA]</scope>
    <source>
        <strain evidence="5">zzj9</strain>
    </source>
</reference>
<keyword evidence="1" id="KW-0378">Hydrolase</keyword>
<dbReference type="GO" id="GO:0016787">
    <property type="term" value="F:hydrolase activity"/>
    <property type="evidence" value="ECO:0007669"/>
    <property type="project" value="UniProtKB-KW"/>
</dbReference>
<dbReference type="Gene3D" id="3.40.50.1820">
    <property type="entry name" value="alpha/beta hydrolase"/>
    <property type="match status" value="1"/>
</dbReference>
<keyword evidence="5" id="KW-1185">Reference proteome</keyword>
<gene>
    <name evidence="4" type="ORF">DUE52_24090</name>
</gene>
<comment type="caution">
    <text evidence="4">The sequence shown here is derived from an EMBL/GenBank/DDBJ whole genome shotgun (WGS) entry which is preliminary data.</text>
</comment>
<evidence type="ECO:0000259" key="3">
    <source>
        <dbReference type="Pfam" id="PF20434"/>
    </source>
</evidence>
<proteinExistence type="predicted"/>
<feature type="domain" description="BD-FAE-like" evidence="3">
    <location>
        <begin position="65"/>
        <end position="188"/>
    </location>
</feature>
<feature type="signal peptide" evidence="2">
    <location>
        <begin position="1"/>
        <end position="23"/>
    </location>
</feature>
<dbReference type="SUPFAM" id="SSF53474">
    <property type="entry name" value="alpha/beta-Hydrolases"/>
    <property type="match status" value="1"/>
</dbReference>
<evidence type="ECO:0000256" key="2">
    <source>
        <dbReference type="SAM" id="SignalP"/>
    </source>
</evidence>